<feature type="domain" description="KTSC" evidence="1">
    <location>
        <begin position="7"/>
        <end position="64"/>
    </location>
</feature>
<dbReference type="Pfam" id="PF13619">
    <property type="entry name" value="KTSC"/>
    <property type="match status" value="1"/>
</dbReference>
<comment type="caution">
    <text evidence="2">The sequence shown here is derived from an EMBL/GenBank/DDBJ whole genome shotgun (WGS) entry which is preliminary data.</text>
</comment>
<dbReference type="Proteomes" id="UP000576969">
    <property type="component" value="Unassembled WGS sequence"/>
</dbReference>
<evidence type="ECO:0000259" key="1">
    <source>
        <dbReference type="Pfam" id="PF13619"/>
    </source>
</evidence>
<accession>A0A7Y9KID2</accession>
<organism evidence="2 3">
    <name type="scientific">Microbacterium immunditiarum</name>
    <dbReference type="NCBI Taxonomy" id="337480"/>
    <lineage>
        <taxon>Bacteria</taxon>
        <taxon>Bacillati</taxon>
        <taxon>Actinomycetota</taxon>
        <taxon>Actinomycetes</taxon>
        <taxon>Micrococcales</taxon>
        <taxon>Microbacteriaceae</taxon>
        <taxon>Microbacterium</taxon>
    </lineage>
</organism>
<dbReference type="InterPro" id="IPR025309">
    <property type="entry name" value="KTSC_dom"/>
</dbReference>
<evidence type="ECO:0000313" key="3">
    <source>
        <dbReference type="Proteomes" id="UP000576969"/>
    </source>
</evidence>
<dbReference type="EMBL" id="JACCBV010000001">
    <property type="protein sequence ID" value="NYE20437.1"/>
    <property type="molecule type" value="Genomic_DNA"/>
</dbReference>
<reference evidence="2 3" key="1">
    <citation type="submission" date="2020-07" db="EMBL/GenBank/DDBJ databases">
        <title>Sequencing the genomes of 1000 actinobacteria strains.</title>
        <authorList>
            <person name="Klenk H.-P."/>
        </authorList>
    </citation>
    <scope>NUCLEOTIDE SEQUENCE [LARGE SCALE GENOMIC DNA]</scope>
    <source>
        <strain evidence="2 3">DSM 24662</strain>
    </source>
</reference>
<name>A0A7Y9KID2_9MICO</name>
<protein>
    <recommendedName>
        <fullName evidence="1">KTSC domain-containing protein</fullName>
    </recommendedName>
</protein>
<keyword evidence="3" id="KW-1185">Reference proteome</keyword>
<evidence type="ECO:0000313" key="2">
    <source>
        <dbReference type="EMBL" id="NYE20437.1"/>
    </source>
</evidence>
<proteinExistence type="predicted"/>
<sequence length="70" mass="7766">MKRVSVESTVIAAVGYDASTAVLEIAFTSGDLYRYYAVPPSVHRGIMSADSAGRYFARHIRPVYPSERVR</sequence>
<dbReference type="RefSeq" id="WP_179490403.1">
    <property type="nucleotide sequence ID" value="NZ_JACCBV010000001.1"/>
</dbReference>
<gene>
    <name evidence="2" type="ORF">BJ991_002465</name>
</gene>
<dbReference type="AlphaFoldDB" id="A0A7Y9KID2"/>